<dbReference type="AlphaFoldDB" id="A0A542ETQ3"/>
<protein>
    <recommendedName>
        <fullName evidence="6">TLP18.3/Psb32/MOLO-1 phosphatase superfamily protein</fullName>
    </recommendedName>
</protein>
<keyword evidence="2" id="KW-0812">Transmembrane</keyword>
<keyword evidence="5" id="KW-1185">Reference proteome</keyword>
<organism evidence="4 5">
    <name type="scientific">Kribbella jejuensis</name>
    <dbReference type="NCBI Taxonomy" id="236068"/>
    <lineage>
        <taxon>Bacteria</taxon>
        <taxon>Bacillati</taxon>
        <taxon>Actinomycetota</taxon>
        <taxon>Actinomycetes</taxon>
        <taxon>Propionibacteriales</taxon>
        <taxon>Kribbellaceae</taxon>
        <taxon>Kribbella</taxon>
    </lineage>
</organism>
<keyword evidence="2" id="KW-0472">Membrane</keyword>
<dbReference type="OrthoDB" id="3829378at2"/>
<gene>
    <name evidence="4" type="ORF">FB475_2854</name>
</gene>
<keyword evidence="2" id="KW-1133">Transmembrane helix</keyword>
<accession>A0A542ETQ3</accession>
<dbReference type="RefSeq" id="WP_141856167.1">
    <property type="nucleotide sequence ID" value="NZ_BAAAKA010000036.1"/>
</dbReference>
<feature type="chain" id="PRO_5022019596" description="TLP18.3/Psb32/MOLO-1 phosphatase superfamily protein" evidence="3">
    <location>
        <begin position="22"/>
        <end position="215"/>
    </location>
</feature>
<evidence type="ECO:0008006" key="6">
    <source>
        <dbReference type="Google" id="ProtNLM"/>
    </source>
</evidence>
<feature type="signal peptide" evidence="3">
    <location>
        <begin position="1"/>
        <end position="21"/>
    </location>
</feature>
<feature type="transmembrane region" description="Helical" evidence="2">
    <location>
        <begin position="186"/>
        <end position="206"/>
    </location>
</feature>
<evidence type="ECO:0000313" key="4">
    <source>
        <dbReference type="EMBL" id="TQJ18705.1"/>
    </source>
</evidence>
<name>A0A542ETQ3_9ACTN</name>
<evidence type="ECO:0000313" key="5">
    <source>
        <dbReference type="Proteomes" id="UP000316298"/>
    </source>
</evidence>
<evidence type="ECO:0000256" key="3">
    <source>
        <dbReference type="SAM" id="SignalP"/>
    </source>
</evidence>
<reference evidence="4 5" key="1">
    <citation type="submission" date="2019-06" db="EMBL/GenBank/DDBJ databases">
        <title>Sequencing the genomes of 1000 actinobacteria strains.</title>
        <authorList>
            <person name="Klenk H.-P."/>
        </authorList>
    </citation>
    <scope>NUCLEOTIDE SEQUENCE [LARGE SCALE GENOMIC DNA]</scope>
    <source>
        <strain evidence="4 5">DSM 17305</strain>
    </source>
</reference>
<dbReference type="EMBL" id="VFMM01000001">
    <property type="protein sequence ID" value="TQJ18705.1"/>
    <property type="molecule type" value="Genomic_DNA"/>
</dbReference>
<dbReference type="Proteomes" id="UP000316298">
    <property type="component" value="Unassembled WGS sequence"/>
</dbReference>
<evidence type="ECO:0000256" key="1">
    <source>
        <dbReference type="SAM" id="MobiDB-lite"/>
    </source>
</evidence>
<proteinExistence type="predicted"/>
<sequence>MRRLLLLLVATSFLLSSPAWAADDPRVSGAVAAWAHEPLYIDPDYTSIADGNEMLREITAAKVPVFVAVVPTGEWFPEKGDTALLAGRMAAANGKPGVYVVMDGDRTYGVANQVAAYAPSWTYPDGTETLSQQLRGYLDGVEQTTDSTPEPARTTPTPTPVPDSSYSDGDRFTVGKALANGLGGTALGLIGGGVLGGIVLIVAAIATPRRRKERS</sequence>
<evidence type="ECO:0000256" key="2">
    <source>
        <dbReference type="SAM" id="Phobius"/>
    </source>
</evidence>
<feature type="region of interest" description="Disordered" evidence="1">
    <location>
        <begin position="142"/>
        <end position="168"/>
    </location>
</feature>
<keyword evidence="3" id="KW-0732">Signal</keyword>
<comment type="caution">
    <text evidence="4">The sequence shown here is derived from an EMBL/GenBank/DDBJ whole genome shotgun (WGS) entry which is preliminary data.</text>
</comment>